<accession>A0AAJ6BFQ6</accession>
<keyword evidence="1" id="KW-0472">Membrane</keyword>
<dbReference type="PANTHER" id="PTHR43685:SF2">
    <property type="entry name" value="GLYCOSYLTRANSFERASE 2-LIKE DOMAIN-CONTAINING PROTEIN"/>
    <property type="match status" value="1"/>
</dbReference>
<feature type="domain" description="Glycosyltransferase 2-like" evidence="2">
    <location>
        <begin position="584"/>
        <end position="724"/>
    </location>
</feature>
<feature type="domain" description="Glycosyltransferase 2-like" evidence="2">
    <location>
        <begin position="292"/>
        <end position="458"/>
    </location>
</feature>
<dbReference type="InterPro" id="IPR029044">
    <property type="entry name" value="Nucleotide-diphossugar_trans"/>
</dbReference>
<dbReference type="SUPFAM" id="SSF53756">
    <property type="entry name" value="UDP-Glycosyltransferase/glycogen phosphorylase"/>
    <property type="match status" value="1"/>
</dbReference>
<keyword evidence="1" id="KW-1003">Cell membrane</keyword>
<dbReference type="Gene3D" id="3.90.550.10">
    <property type="entry name" value="Spore Coat Polysaccharide Biosynthesis Protein SpsA, Chain A"/>
    <property type="match status" value="3"/>
</dbReference>
<evidence type="ECO:0000313" key="4">
    <source>
        <dbReference type="Proteomes" id="UP001216329"/>
    </source>
</evidence>
<dbReference type="PANTHER" id="PTHR43685">
    <property type="entry name" value="GLYCOSYLTRANSFERASE"/>
    <property type="match status" value="1"/>
</dbReference>
<keyword evidence="3" id="KW-0808">Transferase</keyword>
<dbReference type="Pfam" id="PF00535">
    <property type="entry name" value="Glycos_transf_2"/>
    <property type="match status" value="2"/>
</dbReference>
<dbReference type="Gene3D" id="3.40.50.2000">
    <property type="entry name" value="Glycogen Phosphorylase B"/>
    <property type="match status" value="1"/>
</dbReference>
<evidence type="ECO:0000256" key="1">
    <source>
        <dbReference type="ARBA" id="ARBA00022519"/>
    </source>
</evidence>
<dbReference type="InterPro" id="IPR050834">
    <property type="entry name" value="Glycosyltransf_2"/>
</dbReference>
<sequence length="1718" mass="190500">MDWASIAGGSCQGTPWRVGIAGVQLGQEQQAFLLSDEQWERLQALFPLGPLQKYGNANGLLFERLGVTDSVARYDSVLLIEAAQTTTAKLELLSGTRSYLLRLERGVDATQAFKQFGRVFLPAAEAFTGQRLVRLNQPLELPVTELNPRPAFSSKASVLGRDDIGLEQAHFALCDLEPESADWLSPQWQSCLLSGTVPVHTATATVPAWFPGDCYIDGSVFGSREDLFAFLDAMQWAEYEALASRLRAFLMQGSARPDERIYPYTVDYWINAVTSAIALDAAEVRGVAPLLSVVIPAYNYGRYLGQAVRSVLNQGVDDIEVLVVDNASTDNTALVMADFLSDRRVRYMRNRRNLGAGNSSQNGFWAAKGKYIILFMADDFMNPGHVQRLLPALESNAQVAVGYSPICWVSEQGDAVPGPRHPGHREADYSGGRNEVADLLIHDSYITPSAAIIRRDAFFEAWRRDVRIRGSGDWQLMVQLAELYPDFAFTTVPGVSYRVHAAQHSHEFYVSSAPLEGHTCILEGVFERGNEGRLKGCEREVAAHLKRRLSLYPQEHDKALGKRVRQLCGRLEALAQDAERTLLTIILTTYNRPELLRDALSSIGHQSFRDFDVVLVNDNGDPVESLLAECDFPVTYIRQGRNGGPAAARNAALRLARGRYVVFLDDDDLYLPDHLEVLAKALAAHPDSVVYTDAVFIQESITADKRTEVSREQRYPHEAYSRERLLVNNYIPINTFACPRGLALAVGDFDESLAGLEDWDFLMRLSARSAFHHIQCETVQVRMRRDDSAPARRSEQALKDYPALYQELYARHSDVGSEEVKRGRQQMLDHLAGKPQALTLQTWLAERVPDAMQSSLIEQRLLAHQGGPVIGIIVVDTDGHADGLKATLQSLGSDHCLYSTLKIVALTPGQAPATSAQDKLHFMRLTDASLSDQLNQAVQAGEFDWFMLVEAGSEFTASGLLIAALDLLAAPGCRAVYGDEGLQSAGSEMGAALRPDLNLDLLLSLPASLSRHWLFNRQVWLDMGGFRKEAGQAYELEYILRLIESAGFEGLGHISEPLLTCEAPSLRDCPDERGVIQRHLHARGFAQARVGSRLPGRYDLDYGAAGDALVSILILLEGDSTERVQRCMETILEKTTYRNYEVLLLARANAGPAVSSWLDNVARLGTDAIRCMRFPAGMAPVQMRNQAAGQARGDFLLWLDEGAAVLDNDWLQQMLNHGMRQEVGVVGAKLVAGDATISHAGFVLGLNGPVGEAFAGQPMDASGYLQRLQVDQNYVAVSGKCLLVNKSLFLEAGGFDEAPELQRWADVDLCLRLHRGGYLNVWTPRVQLLLSEDAETPASAAQEDALYDRWLPVLARDPLHNPNFSLCSSNGLGLAPSGLSWRPLSSWKPLPTILAHAADRGGCGNYRVIQPLDTLSREGLAEGVVAWNYLAPAELERYQPDSIILQRQVGDEQLEHMRRMHAFSRAFKVYELDDYLPNLPLKSVHRTHMPKDILRSIRRGLAYVDRFVVSTQPLAEAFAGLHGDIRVVHNTLDTRYWKDLKALRRQSRKPRVGWAGGASHTGDLEVIADVVKELANEVEWVFFGMCPDKLRPYVHEFHEGVSIEQYPRVLASMNLDLALAPVEQNLFNECKSNLRLLEYGACGFPVIASDLRCYQGYSDLPVTLVKNRFRGWVDAIRMHISDLDATAKAGDALRNAVLSGWMLEGDNLSNWRKAWLPD</sequence>
<protein>
    <submittedName>
        <fullName evidence="3">Glycosyltransferase</fullName>
        <ecNumber evidence="3">2.4.-.-</ecNumber>
    </submittedName>
</protein>
<dbReference type="EC" id="2.4.-.-" evidence="3"/>
<dbReference type="SUPFAM" id="SSF53448">
    <property type="entry name" value="Nucleotide-diphospho-sugar transferases"/>
    <property type="match status" value="4"/>
</dbReference>
<evidence type="ECO:0000313" key="3">
    <source>
        <dbReference type="EMBL" id="WEK33306.1"/>
    </source>
</evidence>
<dbReference type="InterPro" id="IPR001173">
    <property type="entry name" value="Glyco_trans_2-like"/>
</dbReference>
<organism evidence="3 4">
    <name type="scientific">Candidatus Pseudomonas phytovorans</name>
    <dbReference type="NCBI Taxonomy" id="3121377"/>
    <lineage>
        <taxon>Bacteria</taxon>
        <taxon>Pseudomonadati</taxon>
        <taxon>Pseudomonadota</taxon>
        <taxon>Gammaproteobacteria</taxon>
        <taxon>Pseudomonadales</taxon>
        <taxon>Pseudomonadaceae</taxon>
        <taxon>Pseudomonas</taxon>
    </lineage>
</organism>
<evidence type="ECO:0000259" key="2">
    <source>
        <dbReference type="Pfam" id="PF00535"/>
    </source>
</evidence>
<proteinExistence type="predicted"/>
<dbReference type="GO" id="GO:0016757">
    <property type="term" value="F:glycosyltransferase activity"/>
    <property type="evidence" value="ECO:0007669"/>
    <property type="project" value="UniProtKB-KW"/>
</dbReference>
<keyword evidence="3" id="KW-0328">Glycosyltransferase</keyword>
<reference evidence="3" key="1">
    <citation type="submission" date="2023-03" db="EMBL/GenBank/DDBJ databases">
        <title>Andean soil-derived lignocellulolytic bacterial consortium as a source of novel taxa and putative plastic-active enzymes.</title>
        <authorList>
            <person name="Diaz-Garcia L."/>
            <person name="Chuvochina M."/>
            <person name="Feuerriegel G."/>
            <person name="Bunk B."/>
            <person name="Sproer C."/>
            <person name="Streit W.R."/>
            <person name="Rodriguez L.M."/>
            <person name="Overmann J."/>
            <person name="Jimenez D.J."/>
        </authorList>
    </citation>
    <scope>NUCLEOTIDE SEQUENCE</scope>
    <source>
        <strain evidence="3">MAG 876</strain>
    </source>
</reference>
<name>A0AAJ6BFQ6_9PSED</name>
<gene>
    <name evidence="3" type="ORF">P0Y58_09915</name>
</gene>
<dbReference type="Proteomes" id="UP001216329">
    <property type="component" value="Chromosome"/>
</dbReference>
<dbReference type="CDD" id="cd00761">
    <property type="entry name" value="Glyco_tranf_GTA_type"/>
    <property type="match status" value="1"/>
</dbReference>
<keyword evidence="1" id="KW-0997">Cell inner membrane</keyword>
<dbReference type="EMBL" id="CP119325">
    <property type="protein sequence ID" value="WEK33306.1"/>
    <property type="molecule type" value="Genomic_DNA"/>
</dbReference>